<gene>
    <name evidence="2" type="ORF">UFOVP778_9</name>
</gene>
<evidence type="ECO:0000256" key="1">
    <source>
        <dbReference type="SAM" id="Phobius"/>
    </source>
</evidence>
<proteinExistence type="predicted"/>
<dbReference type="PROSITE" id="PS51257">
    <property type="entry name" value="PROKAR_LIPOPROTEIN"/>
    <property type="match status" value="1"/>
</dbReference>
<protein>
    <submittedName>
        <fullName evidence="2">Uncharacterized protein</fullName>
    </submittedName>
</protein>
<name>A0A6J5NXU1_9CAUD</name>
<keyword evidence="1" id="KW-0472">Membrane</keyword>
<dbReference type="EMBL" id="LR796733">
    <property type="protein sequence ID" value="CAB4161825.1"/>
    <property type="molecule type" value="Genomic_DNA"/>
</dbReference>
<keyword evidence="1" id="KW-0812">Transmembrane</keyword>
<evidence type="ECO:0000313" key="2">
    <source>
        <dbReference type="EMBL" id="CAB4161825.1"/>
    </source>
</evidence>
<keyword evidence="1" id="KW-1133">Transmembrane helix</keyword>
<sequence length="164" mass="18784">MKRLLMIAVTIMMSSCYSSNKANKDINKAYENYPEAVAAFARDKFPCKETDVDSTVKVEYDFIEIKCPQQAEPVEVIDTLYLTKPSKPKTYIVYKDKFVAIPSTTKTITKIVRDSSCEILLKKSVEGQQILVRKNEKQADWIKWLLILLAASFIGNILFAFNKR</sequence>
<organism evidence="2">
    <name type="scientific">uncultured Caudovirales phage</name>
    <dbReference type="NCBI Taxonomy" id="2100421"/>
    <lineage>
        <taxon>Viruses</taxon>
        <taxon>Duplodnaviria</taxon>
        <taxon>Heunggongvirae</taxon>
        <taxon>Uroviricota</taxon>
        <taxon>Caudoviricetes</taxon>
        <taxon>Peduoviridae</taxon>
        <taxon>Maltschvirus</taxon>
        <taxon>Maltschvirus maltsch</taxon>
    </lineage>
</organism>
<accession>A0A6J5NXU1</accession>
<reference evidence="2" key="1">
    <citation type="submission" date="2020-04" db="EMBL/GenBank/DDBJ databases">
        <authorList>
            <person name="Chiriac C."/>
            <person name="Salcher M."/>
            <person name="Ghai R."/>
            <person name="Kavagutti S V."/>
        </authorList>
    </citation>
    <scope>NUCLEOTIDE SEQUENCE</scope>
</reference>
<feature type="transmembrane region" description="Helical" evidence="1">
    <location>
        <begin position="141"/>
        <end position="161"/>
    </location>
</feature>